<evidence type="ECO:0008006" key="5">
    <source>
        <dbReference type="Google" id="ProtNLM"/>
    </source>
</evidence>
<feature type="region of interest" description="Disordered" evidence="1">
    <location>
        <begin position="156"/>
        <end position="219"/>
    </location>
</feature>
<evidence type="ECO:0000256" key="2">
    <source>
        <dbReference type="SAM" id="SignalP"/>
    </source>
</evidence>
<evidence type="ECO:0000313" key="4">
    <source>
        <dbReference type="Proteomes" id="UP000075260"/>
    </source>
</evidence>
<feature type="chain" id="PRO_5007566736" description="Secreted protein" evidence="2">
    <location>
        <begin position="26"/>
        <end position="286"/>
    </location>
</feature>
<dbReference type="EMBL" id="JEMA01000883">
    <property type="protein sequence ID" value="KYF64828.1"/>
    <property type="molecule type" value="Genomic_DNA"/>
</dbReference>
<reference evidence="3 4" key="1">
    <citation type="submission" date="2014-02" db="EMBL/GenBank/DDBJ databases">
        <title>The small core and large imbalanced accessory genome model reveals a collaborative survival strategy of Sorangium cellulosum strains in nature.</title>
        <authorList>
            <person name="Han K."/>
            <person name="Peng R."/>
            <person name="Blom J."/>
            <person name="Li Y.-Z."/>
        </authorList>
    </citation>
    <scope>NUCLEOTIDE SEQUENCE [LARGE SCALE GENOMIC DNA]</scope>
    <source>
        <strain evidence="3 4">So0008-312</strain>
    </source>
</reference>
<evidence type="ECO:0000313" key="3">
    <source>
        <dbReference type="EMBL" id="KYF64828.1"/>
    </source>
</evidence>
<name>A0A150QB41_SORCE</name>
<protein>
    <recommendedName>
        <fullName evidence="5">Secreted protein</fullName>
    </recommendedName>
</protein>
<gene>
    <name evidence="3" type="ORF">BE15_11540</name>
</gene>
<comment type="caution">
    <text evidence="3">The sequence shown here is derived from an EMBL/GenBank/DDBJ whole genome shotgun (WGS) entry which is preliminary data.</text>
</comment>
<evidence type="ECO:0000256" key="1">
    <source>
        <dbReference type="SAM" id="MobiDB-lite"/>
    </source>
</evidence>
<feature type="compositionally biased region" description="Low complexity" evidence="1">
    <location>
        <begin position="175"/>
        <end position="202"/>
    </location>
</feature>
<feature type="compositionally biased region" description="Gly residues" evidence="1">
    <location>
        <begin position="161"/>
        <end position="174"/>
    </location>
</feature>
<accession>A0A150QB41</accession>
<dbReference type="Proteomes" id="UP000075260">
    <property type="component" value="Unassembled WGS sequence"/>
</dbReference>
<proteinExistence type="predicted"/>
<feature type="signal peptide" evidence="2">
    <location>
        <begin position="1"/>
        <end position="25"/>
    </location>
</feature>
<organism evidence="3 4">
    <name type="scientific">Sorangium cellulosum</name>
    <name type="common">Polyangium cellulosum</name>
    <dbReference type="NCBI Taxonomy" id="56"/>
    <lineage>
        <taxon>Bacteria</taxon>
        <taxon>Pseudomonadati</taxon>
        <taxon>Myxococcota</taxon>
        <taxon>Polyangia</taxon>
        <taxon>Polyangiales</taxon>
        <taxon>Polyangiaceae</taxon>
        <taxon>Sorangium</taxon>
    </lineage>
</organism>
<dbReference type="AlphaFoldDB" id="A0A150QB41"/>
<keyword evidence="2" id="KW-0732">Signal</keyword>
<sequence length="286" mass="29532">MAGPVKRTALLLFLLALPACGSSYAQQGPSDTLRAYAQALQEGRVDAAYRLLSDEAKRSMSLEAFRRAVRDNPDDALEIARAIARPAADPVVTATVTMPNGEELLLVFEGGRWRLDAAAVDLYGQATPRQALVGFLRAFERRRYDVIMRYVPDAEKEGLGEPAGGAPGEAGVAGGEASAAVGEGAAQPAGPAGAAGSAGADASQKPGGGTGTARAAAGAAQLTPDKLKAAWEGPQREQINRVVQAIKAALPTATIEETGDSASMAYGAGGTVAFTREHGVWKIKDF</sequence>